<feature type="compositionally biased region" description="Polar residues" evidence="11">
    <location>
        <begin position="1"/>
        <end position="15"/>
    </location>
</feature>
<feature type="binding site" evidence="10">
    <location>
        <position position="237"/>
    </location>
    <ligand>
        <name>[4Fe-4S] cluster</name>
        <dbReference type="ChEBI" id="CHEBI:49883"/>
    </ligand>
</feature>
<dbReference type="GO" id="GO:0070814">
    <property type="term" value="P:hydrogen sulfide biosynthetic process"/>
    <property type="evidence" value="ECO:0007669"/>
    <property type="project" value="UniProtKB-UniRule"/>
</dbReference>
<evidence type="ECO:0000256" key="3">
    <source>
        <dbReference type="ARBA" id="ARBA00023002"/>
    </source>
</evidence>
<comment type="function">
    <text evidence="4 10">Catalyzes the formation of sulfite from adenosine 5'-phosphosulfate (APS) using thioredoxin as an electron donor.</text>
</comment>
<dbReference type="Proteomes" id="UP001226160">
    <property type="component" value="Unassembled WGS sequence"/>
</dbReference>
<dbReference type="GO" id="GO:0019379">
    <property type="term" value="P:sulfate assimilation, phosphoadenylyl sulfate reduction by phosphoadenylyl-sulfate reductase (thioredoxin)"/>
    <property type="evidence" value="ECO:0007669"/>
    <property type="project" value="UniProtKB-UniRule"/>
</dbReference>
<feature type="domain" description="Phosphoadenosine phosphosulphate reductase" evidence="12">
    <location>
        <begin position="75"/>
        <end position="240"/>
    </location>
</feature>
<organism evidence="13 14">
    <name type="scientific">Corynebacterium propinquum</name>
    <dbReference type="NCBI Taxonomy" id="43769"/>
    <lineage>
        <taxon>Bacteria</taxon>
        <taxon>Bacillati</taxon>
        <taxon>Actinomycetota</taxon>
        <taxon>Actinomycetes</taxon>
        <taxon>Mycobacteriales</taxon>
        <taxon>Corynebacteriaceae</taxon>
        <taxon>Corynebacterium</taxon>
    </lineage>
</organism>
<reference evidence="13" key="1">
    <citation type="submission" date="2023-05" db="EMBL/GenBank/DDBJ databases">
        <title>Metabolic capabilities are highly conserved among human nasal-associated Corynebacterium species in pangenomic analyses.</title>
        <authorList>
            <person name="Tran T.H."/>
            <person name="Roberts A.Q."/>
            <person name="Escapa I.F."/>
            <person name="Gao W."/>
            <person name="Conlan S."/>
            <person name="Kong H."/>
            <person name="Segre J.A."/>
            <person name="Kelly M.S."/>
            <person name="Lemon K.P."/>
        </authorList>
    </citation>
    <scope>NUCLEOTIDE SEQUENCE</scope>
    <source>
        <strain evidence="13">KPL2654</strain>
    </source>
</reference>
<dbReference type="InterPro" id="IPR011798">
    <property type="entry name" value="APS_reductase"/>
</dbReference>
<evidence type="ECO:0000256" key="10">
    <source>
        <dbReference type="HAMAP-Rule" id="MF_00063"/>
    </source>
</evidence>
<evidence type="ECO:0000256" key="7">
    <source>
        <dbReference type="ARBA" id="ARBA00029514"/>
    </source>
</evidence>
<dbReference type="PANTHER" id="PTHR46509">
    <property type="entry name" value="PHOSPHOADENOSINE PHOSPHOSULFATE REDUCTASE"/>
    <property type="match status" value="1"/>
</dbReference>
<proteinExistence type="inferred from homology"/>
<dbReference type="CDD" id="cd23945">
    <property type="entry name" value="PAPS_reductase"/>
    <property type="match status" value="1"/>
</dbReference>
<evidence type="ECO:0000256" key="4">
    <source>
        <dbReference type="ARBA" id="ARBA00024298"/>
    </source>
</evidence>
<keyword evidence="2 10" id="KW-0963">Cytoplasm</keyword>
<dbReference type="PIRSF" id="PIRSF000857">
    <property type="entry name" value="PAPS_reductase"/>
    <property type="match status" value="1"/>
</dbReference>
<dbReference type="GO" id="GO:0019344">
    <property type="term" value="P:cysteine biosynthetic process"/>
    <property type="evidence" value="ECO:0007669"/>
    <property type="project" value="InterPro"/>
</dbReference>
<feature type="region of interest" description="Disordered" evidence="11">
    <location>
        <begin position="1"/>
        <end position="33"/>
    </location>
</feature>
<accession>A0AAP4BTY3</accession>
<dbReference type="PANTHER" id="PTHR46509:SF1">
    <property type="entry name" value="PHOSPHOADENOSINE PHOSPHOSULFATE REDUCTASE"/>
    <property type="match status" value="1"/>
</dbReference>
<dbReference type="HAMAP" id="MF_00063">
    <property type="entry name" value="CysH"/>
    <property type="match status" value="1"/>
</dbReference>
<comment type="cofactor">
    <cofactor evidence="10">
        <name>[4Fe-4S] cluster</name>
        <dbReference type="ChEBI" id="CHEBI:49883"/>
    </cofactor>
    <text evidence="10">Binds 1 [4Fe-4S] cluster per subunit.</text>
</comment>
<comment type="catalytic activity">
    <reaction evidence="10">
        <text>[thioredoxin]-disulfide + sulfite + AMP + 2 H(+) = adenosine 5'-phosphosulfate + [thioredoxin]-dithiol</text>
        <dbReference type="Rhea" id="RHEA:21976"/>
        <dbReference type="Rhea" id="RHEA-COMP:10698"/>
        <dbReference type="Rhea" id="RHEA-COMP:10700"/>
        <dbReference type="ChEBI" id="CHEBI:15378"/>
        <dbReference type="ChEBI" id="CHEBI:17359"/>
        <dbReference type="ChEBI" id="CHEBI:29950"/>
        <dbReference type="ChEBI" id="CHEBI:50058"/>
        <dbReference type="ChEBI" id="CHEBI:58243"/>
        <dbReference type="ChEBI" id="CHEBI:456215"/>
        <dbReference type="EC" id="1.8.4.10"/>
    </reaction>
</comment>
<keyword evidence="10" id="KW-0408">Iron</keyword>
<keyword evidence="3 10" id="KW-0560">Oxidoreductase</keyword>
<evidence type="ECO:0000313" key="13">
    <source>
        <dbReference type="EMBL" id="MDK4326397.1"/>
    </source>
</evidence>
<evidence type="ECO:0000256" key="8">
    <source>
        <dbReference type="ARBA" id="ARBA00030894"/>
    </source>
</evidence>
<protein>
    <recommendedName>
        <fullName evidence="7 10">Adenosine 5'-phosphosulfate reductase</fullName>
        <shortName evidence="10">APS reductase</shortName>
        <ecNumber evidence="6 10">1.8.4.10</ecNumber>
    </recommendedName>
    <alternativeName>
        <fullName evidence="9 10">5'-adenylylsulfate reductase</fullName>
    </alternativeName>
    <alternativeName>
        <fullName evidence="8 10">Thioredoxin-dependent 5'-adenylylsulfate reductase</fullName>
    </alternativeName>
</protein>
<gene>
    <name evidence="10" type="primary">cysH</name>
    <name evidence="13" type="ORF">QPX54_07765</name>
</gene>
<evidence type="ECO:0000256" key="1">
    <source>
        <dbReference type="ARBA" id="ARBA00009732"/>
    </source>
</evidence>
<dbReference type="GO" id="GO:0046872">
    <property type="term" value="F:metal ion binding"/>
    <property type="evidence" value="ECO:0007669"/>
    <property type="project" value="UniProtKB-KW"/>
</dbReference>
<comment type="pathway">
    <text evidence="5 10">Sulfur metabolism; hydrogen sulfide biosynthesis; sulfite from sulfate.</text>
</comment>
<name>A0AAP4BTY3_9CORY</name>
<comment type="subcellular location">
    <subcellularLocation>
        <location evidence="10">Cytoplasm</location>
    </subcellularLocation>
</comment>
<dbReference type="GO" id="GO:0005737">
    <property type="term" value="C:cytoplasm"/>
    <property type="evidence" value="ECO:0007669"/>
    <property type="project" value="UniProtKB-SubCell"/>
</dbReference>
<feature type="binding site" evidence="10">
    <location>
        <position position="153"/>
    </location>
    <ligand>
        <name>[4Fe-4S] cluster</name>
        <dbReference type="ChEBI" id="CHEBI:49883"/>
    </ligand>
</feature>
<evidence type="ECO:0000256" key="11">
    <source>
        <dbReference type="SAM" id="MobiDB-lite"/>
    </source>
</evidence>
<dbReference type="InterPro" id="IPR002500">
    <property type="entry name" value="PAPS_reduct_dom"/>
</dbReference>
<dbReference type="EMBL" id="JASNVP010000006">
    <property type="protein sequence ID" value="MDK4326397.1"/>
    <property type="molecule type" value="Genomic_DNA"/>
</dbReference>
<dbReference type="Gene3D" id="3.40.50.620">
    <property type="entry name" value="HUPs"/>
    <property type="match status" value="1"/>
</dbReference>
<comment type="similarity">
    <text evidence="1 10">Belongs to the PAPS reductase family. CysH subfamily.</text>
</comment>
<dbReference type="EC" id="1.8.4.10" evidence="6 10"/>
<evidence type="ECO:0000259" key="12">
    <source>
        <dbReference type="Pfam" id="PF01507"/>
    </source>
</evidence>
<evidence type="ECO:0000256" key="9">
    <source>
        <dbReference type="ARBA" id="ARBA00032041"/>
    </source>
</evidence>
<keyword evidence="10" id="KW-0411">Iron-sulfur</keyword>
<dbReference type="NCBIfam" id="TIGR00434">
    <property type="entry name" value="cysH"/>
    <property type="match status" value="1"/>
</dbReference>
<dbReference type="GO" id="GO:0004604">
    <property type="term" value="F:phosphoadenylyl-sulfate reductase (thioredoxin) activity"/>
    <property type="evidence" value="ECO:0007669"/>
    <property type="project" value="UniProtKB-UniRule"/>
</dbReference>
<dbReference type="GO" id="GO:0043866">
    <property type="term" value="F:adenylyl-sulfate reductase (thioredoxin) activity"/>
    <property type="evidence" value="ECO:0007669"/>
    <property type="project" value="UniProtKB-EC"/>
</dbReference>
<dbReference type="InterPro" id="IPR004511">
    <property type="entry name" value="PAPS/APS_Rdtase"/>
</dbReference>
<evidence type="ECO:0000313" key="14">
    <source>
        <dbReference type="Proteomes" id="UP001226160"/>
    </source>
</evidence>
<dbReference type="SUPFAM" id="SSF52402">
    <property type="entry name" value="Adenine nucleotide alpha hydrolases-like"/>
    <property type="match status" value="1"/>
</dbReference>
<dbReference type="NCBIfam" id="NF002537">
    <property type="entry name" value="PRK02090.1"/>
    <property type="match status" value="1"/>
</dbReference>
<comment type="caution">
    <text evidence="13">The sequence shown here is derived from an EMBL/GenBank/DDBJ whole genome shotgun (WGS) entry which is preliminary data.</text>
</comment>
<feature type="binding site" evidence="10">
    <location>
        <position position="152"/>
    </location>
    <ligand>
        <name>[4Fe-4S] cluster</name>
        <dbReference type="ChEBI" id="CHEBI:49883"/>
    </ligand>
</feature>
<feature type="active site" description="Nucleophile; cysteine thiosulfonate intermediate" evidence="10">
    <location>
        <position position="260"/>
    </location>
</feature>
<dbReference type="Pfam" id="PF01507">
    <property type="entry name" value="PAPS_reduct"/>
    <property type="match status" value="1"/>
</dbReference>
<dbReference type="AlphaFoldDB" id="A0AAP4BTY3"/>
<dbReference type="NCBIfam" id="TIGR02055">
    <property type="entry name" value="APS_reductase"/>
    <property type="match status" value="1"/>
</dbReference>
<dbReference type="RefSeq" id="WP_284589859.1">
    <property type="nucleotide sequence ID" value="NZ_JASNVP010000006.1"/>
</dbReference>
<dbReference type="GO" id="GO:0051539">
    <property type="term" value="F:4 iron, 4 sulfur cluster binding"/>
    <property type="evidence" value="ECO:0007669"/>
    <property type="project" value="UniProtKB-UniRule"/>
</dbReference>
<evidence type="ECO:0000256" key="6">
    <source>
        <dbReference type="ARBA" id="ARBA00024386"/>
    </source>
</evidence>
<evidence type="ECO:0000256" key="5">
    <source>
        <dbReference type="ARBA" id="ARBA00024327"/>
    </source>
</evidence>
<feature type="binding site" evidence="10">
    <location>
        <position position="234"/>
    </location>
    <ligand>
        <name>[4Fe-4S] cluster</name>
        <dbReference type="ChEBI" id="CHEBI:49883"/>
    </ligand>
</feature>
<sequence length="264" mass="29148">MNFLNVSRGTSSTEQSYRDPEQSPAGPSTTTEPLADDIAARNRQLVTDYADALYDASAEDILAWADEHVPGDIAVTMSMENTVLAELASRYAPRASLLFLDTGYHFDETLDVAKQVQQRYDQQFITATPTLNRNEQDEVYGPRLYASNPTACCRMRKVEPLARNLSPFAGWVTGLRRDDGPTRAQAPALSLDDTGRLKISPLVTWSLQDTEDYVDKHDLIVHPLTRQGYPSIGCATCTLPVAEGQDPRAGRWAGLNKTECGLHT</sequence>
<dbReference type="InterPro" id="IPR014729">
    <property type="entry name" value="Rossmann-like_a/b/a_fold"/>
</dbReference>
<evidence type="ECO:0000256" key="2">
    <source>
        <dbReference type="ARBA" id="ARBA00022490"/>
    </source>
</evidence>
<keyword evidence="10" id="KW-0479">Metal-binding</keyword>